<keyword evidence="1" id="KW-1133">Transmembrane helix</keyword>
<dbReference type="EMBL" id="QLYR01000009">
    <property type="protein sequence ID" value="RAQ22750.1"/>
    <property type="molecule type" value="Genomic_DNA"/>
</dbReference>
<feature type="transmembrane region" description="Helical" evidence="1">
    <location>
        <begin position="178"/>
        <end position="200"/>
    </location>
</feature>
<feature type="transmembrane region" description="Helical" evidence="1">
    <location>
        <begin position="92"/>
        <end position="112"/>
    </location>
</feature>
<reference evidence="2 3" key="1">
    <citation type="submission" date="2018-06" db="EMBL/GenBank/DDBJ databases">
        <title>Noncontiguous genome sequence of Ruminococcaceae bacterium ASD2818.</title>
        <authorList>
            <person name="Chaplin A.V."/>
            <person name="Sokolova S.R."/>
            <person name="Kochetkova T.O."/>
            <person name="Goltsov A.Y."/>
            <person name="Trofimov D.Y."/>
            <person name="Efimov B.A."/>
        </authorList>
    </citation>
    <scope>NUCLEOTIDE SEQUENCE [LARGE SCALE GENOMIC DNA]</scope>
    <source>
        <strain evidence="2 3">ASD2818</strain>
    </source>
</reference>
<keyword evidence="1" id="KW-0812">Transmembrane</keyword>
<comment type="caution">
    <text evidence="2">The sequence shown here is derived from an EMBL/GenBank/DDBJ whole genome shotgun (WGS) entry which is preliminary data.</text>
</comment>
<feature type="transmembrane region" description="Helical" evidence="1">
    <location>
        <begin position="237"/>
        <end position="257"/>
    </location>
</feature>
<feature type="transmembrane region" description="Helical" evidence="1">
    <location>
        <begin position="133"/>
        <end position="166"/>
    </location>
</feature>
<accession>A0A328UAV2</accession>
<evidence type="ECO:0000313" key="3">
    <source>
        <dbReference type="Proteomes" id="UP000249377"/>
    </source>
</evidence>
<name>A0A328UAV2_9FIRM</name>
<gene>
    <name evidence="2" type="ORF">DPQ25_11460</name>
</gene>
<dbReference type="GO" id="GO:0140359">
    <property type="term" value="F:ABC-type transporter activity"/>
    <property type="evidence" value="ECO:0007669"/>
    <property type="project" value="InterPro"/>
</dbReference>
<dbReference type="Pfam" id="PF12679">
    <property type="entry name" value="ABC2_membrane_2"/>
    <property type="match status" value="1"/>
</dbReference>
<evidence type="ECO:0000256" key="1">
    <source>
        <dbReference type="SAM" id="Phobius"/>
    </source>
</evidence>
<feature type="transmembrane region" description="Helical" evidence="1">
    <location>
        <begin position="212"/>
        <end position="231"/>
    </location>
</feature>
<dbReference type="RefSeq" id="WP_112333314.1">
    <property type="nucleotide sequence ID" value="NZ_QLYR01000009.1"/>
</dbReference>
<keyword evidence="3" id="KW-1185">Reference proteome</keyword>
<feature type="transmembrane region" description="Helical" evidence="1">
    <location>
        <begin position="31"/>
        <end position="53"/>
    </location>
</feature>
<dbReference type="Proteomes" id="UP000249377">
    <property type="component" value="Unassembled WGS sequence"/>
</dbReference>
<keyword evidence="1" id="KW-0472">Membrane</keyword>
<proteinExistence type="predicted"/>
<protein>
    <submittedName>
        <fullName evidence="2">ABC transporter</fullName>
    </submittedName>
</protein>
<dbReference type="AlphaFoldDB" id="A0A328UAV2"/>
<organism evidence="2 3">
    <name type="scientific">Hydrogeniiclostridium mannosilyticum</name>
    <dbReference type="NCBI Taxonomy" id="2764322"/>
    <lineage>
        <taxon>Bacteria</taxon>
        <taxon>Bacillati</taxon>
        <taxon>Bacillota</taxon>
        <taxon>Clostridia</taxon>
        <taxon>Eubacteriales</taxon>
        <taxon>Acutalibacteraceae</taxon>
        <taxon>Hydrogeniiclostridium</taxon>
    </lineage>
</organism>
<sequence>MSKFSLSLAERAVIKKDCGEVWHAKMARGTLIALPLVLTVVLPVFYTVLIALIPPEELNGMDMVLSMLPAGLQQLDVRQITFYMLGNTLSPMFFLMVPLMVSTASAASSFVGERERGTLQTLLLTPVSVKKLFRAKVLGCVLLSLAATLFSFIFFAVVMTVGGAIFQTPYFFNWNWAVLLVLLAPSLTFFGVMFMVLISGRSKSYIEAFQSAGYIVLPIVLLFVGQFTGLFQLNALLLFVISICVIVLDVVLFHFVSKSFTPERLLK</sequence>
<evidence type="ECO:0000313" key="2">
    <source>
        <dbReference type="EMBL" id="RAQ22750.1"/>
    </source>
</evidence>
<dbReference type="GO" id="GO:0005886">
    <property type="term" value="C:plasma membrane"/>
    <property type="evidence" value="ECO:0007669"/>
    <property type="project" value="UniProtKB-SubCell"/>
</dbReference>